<dbReference type="KEGG" id="gvi:glr3868"/>
<dbReference type="STRING" id="251221.gene:10761385"/>
<dbReference type="AlphaFoldDB" id="Q7NEL1"/>
<evidence type="ECO:0000256" key="1">
    <source>
        <dbReference type="SAM" id="Phobius"/>
    </source>
</evidence>
<dbReference type="Proteomes" id="UP000000557">
    <property type="component" value="Chromosome"/>
</dbReference>
<keyword evidence="3" id="KW-1185">Reference proteome</keyword>
<dbReference type="EnsemblBacteria" id="BAC91809">
    <property type="protein sequence ID" value="BAC91809"/>
    <property type="gene ID" value="BAC91809"/>
</dbReference>
<reference evidence="2 3" key="1">
    <citation type="journal article" date="2003" name="DNA Res.">
        <title>Complete genome structure of Gloeobacter violaceus PCC 7421, a cyanobacterium that lacks thylakoids.</title>
        <authorList>
            <person name="Nakamura Y."/>
            <person name="Kaneko T."/>
            <person name="Sato S."/>
            <person name="Mimuro M."/>
            <person name="Miyashita H."/>
            <person name="Tsuchiya T."/>
            <person name="Sasamoto S."/>
            <person name="Watanabe A."/>
            <person name="Kawashima K."/>
            <person name="Kishida Y."/>
            <person name="Kiyokawa C."/>
            <person name="Kohara M."/>
            <person name="Matsumoto M."/>
            <person name="Matsuno A."/>
            <person name="Nakazaki N."/>
            <person name="Shimpo S."/>
            <person name="Takeuchi C."/>
            <person name="Yamada M."/>
            <person name="Tabata S."/>
        </authorList>
    </citation>
    <scope>NUCLEOTIDE SEQUENCE [LARGE SCALE GENOMIC DNA]</scope>
    <source>
        <strain evidence="3">ATCC 29082 / PCC 7421</strain>
    </source>
</reference>
<feature type="transmembrane region" description="Helical" evidence="1">
    <location>
        <begin position="101"/>
        <end position="123"/>
    </location>
</feature>
<dbReference type="EMBL" id="BA000045">
    <property type="protein sequence ID" value="BAC91809.1"/>
    <property type="molecule type" value="Genomic_DNA"/>
</dbReference>
<protein>
    <submittedName>
        <fullName evidence="2">Glr3868 protein</fullName>
    </submittedName>
</protein>
<dbReference type="InParanoid" id="Q7NEL1"/>
<sequence length="384" mass="43926">MNLTDWLAGGLPSIFKSVLGSILTAFTLYLFNEASRWLRAQPSFQLNFLLRPQEFIRMFRQQDERLDISNEWPLFVKKYRQPPIGRPDFREELGLWFATKVLAFSALFMFVIGGLCLWVWFNLYTDPKAGIFLIFFAACTFQASALSYSYFSVITERGTQVELELKTTKDNIVKVCLKLFAERGIELPELETRESLTTIEGIVGKGFLSLGQKLRVRVWQVDDSTCSMSIDSVALIAELMPEGAKKRRTGNPKIVSSFVREFIALGIQEFPVPRGSMQQMLEEATGFTSNSRNQIVLLERVEIALLAVSESDAQQILWLIRLIQNQPLSQIFARKDIRELKGEERRYLLPTPNHYAILFSVADKSTVTILDIISEKMSYMLAKK</sequence>
<dbReference type="PATRIC" id="fig|251221.4.peg.3903"/>
<evidence type="ECO:0000313" key="2">
    <source>
        <dbReference type="EMBL" id="BAC91809.1"/>
    </source>
</evidence>
<keyword evidence="1" id="KW-0812">Transmembrane</keyword>
<keyword evidence="1" id="KW-0472">Membrane</keyword>
<proteinExistence type="predicted"/>
<reference evidence="2 3" key="2">
    <citation type="journal article" date="2003" name="DNA Res.">
        <title>Complete genome structure of Gloeobacter violaceus PCC 7421, a cyanobacterium that lacks thylakoids (supplement).</title>
        <authorList>
            <person name="Nakamura Y."/>
            <person name="Kaneko T."/>
            <person name="Sato S."/>
            <person name="Mimuro M."/>
            <person name="Miyashita H."/>
            <person name="Tsuchiya T."/>
            <person name="Sasamoto S."/>
            <person name="Watanabe A."/>
            <person name="Kawashima K."/>
            <person name="Kishida Y."/>
            <person name="Kiyokawa C."/>
            <person name="Kohara M."/>
            <person name="Matsumoto M."/>
            <person name="Matsuno A."/>
            <person name="Nakazaki N."/>
            <person name="Shimpo S."/>
            <person name="Takeuchi C."/>
            <person name="Yamada M."/>
            <person name="Tabata S."/>
        </authorList>
    </citation>
    <scope>NUCLEOTIDE SEQUENCE [LARGE SCALE GENOMIC DNA]</scope>
    <source>
        <strain evidence="3">ATCC 29082 / PCC 7421</strain>
    </source>
</reference>
<organism evidence="2 3">
    <name type="scientific">Gloeobacter violaceus (strain ATCC 29082 / PCC 7421)</name>
    <dbReference type="NCBI Taxonomy" id="251221"/>
    <lineage>
        <taxon>Bacteria</taxon>
        <taxon>Bacillati</taxon>
        <taxon>Cyanobacteriota</taxon>
        <taxon>Cyanophyceae</taxon>
        <taxon>Gloeobacterales</taxon>
        <taxon>Gloeobacteraceae</taxon>
        <taxon>Gloeobacter</taxon>
    </lineage>
</organism>
<dbReference type="RefSeq" id="WP_011143856.1">
    <property type="nucleotide sequence ID" value="NC_005125.1"/>
</dbReference>
<accession>Q7NEL1</accession>
<gene>
    <name evidence="2" type="ordered locus">glr3868</name>
</gene>
<dbReference type="HOGENOM" id="CLU_719164_0_0_3"/>
<keyword evidence="1" id="KW-1133">Transmembrane helix</keyword>
<feature type="transmembrane region" description="Helical" evidence="1">
    <location>
        <begin position="129"/>
        <end position="151"/>
    </location>
</feature>
<evidence type="ECO:0000313" key="3">
    <source>
        <dbReference type="Proteomes" id="UP000000557"/>
    </source>
</evidence>
<feature type="transmembrane region" description="Helical" evidence="1">
    <location>
        <begin position="6"/>
        <end position="31"/>
    </location>
</feature>
<name>Q7NEL1_GLOVI</name>